<protein>
    <submittedName>
        <fullName evidence="2">Potassium-transporting ATPase subunit F</fullName>
    </submittedName>
</protein>
<evidence type="ECO:0000256" key="1">
    <source>
        <dbReference type="SAM" id="Phobius"/>
    </source>
</evidence>
<keyword evidence="1" id="KW-0812">Transmembrane</keyword>
<dbReference type="Proteomes" id="UP000641646">
    <property type="component" value="Unassembled WGS sequence"/>
</dbReference>
<dbReference type="InterPro" id="IPR011726">
    <property type="entry name" value="KdpF"/>
</dbReference>
<reference evidence="2" key="2">
    <citation type="submission" date="2020-08" db="EMBL/GenBank/DDBJ databases">
        <authorList>
            <person name="Chen M."/>
            <person name="Teng W."/>
            <person name="Zhao L."/>
            <person name="Hu C."/>
            <person name="Zhou Y."/>
            <person name="Han B."/>
            <person name="Song L."/>
            <person name="Shu W."/>
        </authorList>
    </citation>
    <scope>NUCLEOTIDE SEQUENCE</scope>
    <source>
        <strain evidence="2">FACHB-1375</strain>
    </source>
</reference>
<dbReference type="GO" id="GO:0008556">
    <property type="term" value="F:P-type potassium transmembrane transporter activity"/>
    <property type="evidence" value="ECO:0007669"/>
    <property type="project" value="InterPro"/>
</dbReference>
<dbReference type="GO" id="GO:0005886">
    <property type="term" value="C:plasma membrane"/>
    <property type="evidence" value="ECO:0007669"/>
    <property type="project" value="InterPro"/>
</dbReference>
<feature type="transmembrane region" description="Helical" evidence="1">
    <location>
        <begin position="35"/>
        <end position="55"/>
    </location>
</feature>
<keyword evidence="1" id="KW-1133">Transmembrane helix</keyword>
<reference evidence="2" key="1">
    <citation type="journal article" date="2015" name="ISME J.">
        <title>Draft Genome Sequence of Streptomyces incarnatus NRRL8089, which Produces the Nucleoside Antibiotic Sinefungin.</title>
        <authorList>
            <person name="Oshima K."/>
            <person name="Hattori M."/>
            <person name="Shimizu H."/>
            <person name="Fukuda K."/>
            <person name="Nemoto M."/>
            <person name="Inagaki K."/>
            <person name="Tamura T."/>
        </authorList>
    </citation>
    <scope>NUCLEOTIDE SEQUENCE</scope>
    <source>
        <strain evidence="2">FACHB-1375</strain>
    </source>
</reference>
<organism evidence="2 3">
    <name type="scientific">Aerosakkonema funiforme FACHB-1375</name>
    <dbReference type="NCBI Taxonomy" id="2949571"/>
    <lineage>
        <taxon>Bacteria</taxon>
        <taxon>Bacillati</taxon>
        <taxon>Cyanobacteriota</taxon>
        <taxon>Cyanophyceae</taxon>
        <taxon>Oscillatoriophycideae</taxon>
        <taxon>Aerosakkonematales</taxon>
        <taxon>Aerosakkonemataceae</taxon>
        <taxon>Aerosakkonema</taxon>
    </lineage>
</organism>
<name>A0A926VG85_9CYAN</name>
<dbReference type="AlphaFoldDB" id="A0A926VG85"/>
<evidence type="ECO:0000313" key="2">
    <source>
        <dbReference type="EMBL" id="MBD2183197.1"/>
    </source>
</evidence>
<keyword evidence="1" id="KW-0472">Membrane</keyword>
<dbReference type="Pfam" id="PF09604">
    <property type="entry name" value="Potass_KdpF"/>
    <property type="match status" value="1"/>
</dbReference>
<evidence type="ECO:0000313" key="3">
    <source>
        <dbReference type="Proteomes" id="UP000641646"/>
    </source>
</evidence>
<comment type="caution">
    <text evidence="2">The sequence shown here is derived from an EMBL/GenBank/DDBJ whole genome shotgun (WGS) entry which is preliminary data.</text>
</comment>
<proteinExistence type="predicted"/>
<sequence>MKLIHKQHSIFLPNNTARLLEEATEIWIQWRRQKLPLYLFLGISINLFIAPLVYAATDGGLYRPQSWALGLLGLGVIAISIYLFFVMFVPERF</sequence>
<gene>
    <name evidence="2" type="ORF">H6G03_19370</name>
</gene>
<dbReference type="RefSeq" id="WP_190467037.1">
    <property type="nucleotide sequence ID" value="NZ_JACJPW010000050.1"/>
</dbReference>
<keyword evidence="3" id="KW-1185">Reference proteome</keyword>
<feature type="transmembrane region" description="Helical" evidence="1">
    <location>
        <begin position="67"/>
        <end position="89"/>
    </location>
</feature>
<accession>A0A926VG85</accession>
<dbReference type="EMBL" id="JACJPW010000050">
    <property type="protein sequence ID" value="MBD2183197.1"/>
    <property type="molecule type" value="Genomic_DNA"/>
</dbReference>